<feature type="domain" description="Pseudouridine synthase I TruA alpha/beta" evidence="6">
    <location>
        <begin position="10"/>
        <end position="103"/>
    </location>
</feature>
<name>A0ABT8EK43_9BURK</name>
<keyword evidence="2 4" id="KW-0819">tRNA processing</keyword>
<dbReference type="PIRSF" id="PIRSF001430">
    <property type="entry name" value="tRNA_psdUrid_synth"/>
    <property type="match status" value="1"/>
</dbReference>
<dbReference type="GO" id="GO:0160147">
    <property type="term" value="F:tRNA pseudouridine(38-40) synthase activity"/>
    <property type="evidence" value="ECO:0007669"/>
    <property type="project" value="UniProtKB-EC"/>
</dbReference>
<dbReference type="InterPro" id="IPR020103">
    <property type="entry name" value="PsdUridine_synth_cat_dom_sf"/>
</dbReference>
<dbReference type="InterPro" id="IPR020095">
    <property type="entry name" value="PsdUridine_synth_TruA_C"/>
</dbReference>
<dbReference type="PANTHER" id="PTHR11142:SF0">
    <property type="entry name" value="TRNA PSEUDOURIDINE SYNTHASE-LIKE 1"/>
    <property type="match status" value="1"/>
</dbReference>
<dbReference type="Proteomes" id="UP001168613">
    <property type="component" value="Unassembled WGS sequence"/>
</dbReference>
<dbReference type="Gene3D" id="3.30.70.580">
    <property type="entry name" value="Pseudouridine synthase I, catalytic domain, N-terminal subdomain"/>
    <property type="match status" value="1"/>
</dbReference>
<dbReference type="Gene3D" id="3.30.70.660">
    <property type="entry name" value="Pseudouridine synthase I, catalytic domain, C-terminal subdomain"/>
    <property type="match status" value="1"/>
</dbReference>
<gene>
    <name evidence="4 7" type="primary">truA</name>
    <name evidence="7" type="ORF">LMS43_10260</name>
</gene>
<evidence type="ECO:0000259" key="6">
    <source>
        <dbReference type="Pfam" id="PF01416"/>
    </source>
</evidence>
<organism evidence="7 8">
    <name type="scientific">Alcaligenes endophyticus</name>
    <dbReference type="NCBI Taxonomy" id="1929088"/>
    <lineage>
        <taxon>Bacteria</taxon>
        <taxon>Pseudomonadati</taxon>
        <taxon>Pseudomonadota</taxon>
        <taxon>Betaproteobacteria</taxon>
        <taxon>Burkholderiales</taxon>
        <taxon>Alcaligenaceae</taxon>
        <taxon>Alcaligenes</taxon>
    </lineage>
</organism>
<comment type="function">
    <text evidence="4">Formation of pseudouridine at positions 38, 39 and 40 in the anticodon stem and loop of transfer RNAs.</text>
</comment>
<evidence type="ECO:0000313" key="7">
    <source>
        <dbReference type="EMBL" id="MDN4121673.1"/>
    </source>
</evidence>
<evidence type="ECO:0000256" key="5">
    <source>
        <dbReference type="RuleBase" id="RU003792"/>
    </source>
</evidence>
<evidence type="ECO:0000313" key="8">
    <source>
        <dbReference type="Proteomes" id="UP001168613"/>
    </source>
</evidence>
<dbReference type="PANTHER" id="PTHR11142">
    <property type="entry name" value="PSEUDOURIDYLATE SYNTHASE"/>
    <property type="match status" value="1"/>
</dbReference>
<sequence length="268" mass="29990">MHRIALGLSYDGQPWRGWQSQPCRNTVQDTLEAALTQFTAGPVSTICAGRTDTGVHALEQVVHLDTTAHRSNESWVRGLNALLPASIAVQWAQPVADDFHARFSARMRHYVYVVRGARVRSPLLHGRVGWVFRPLALAPMQEAALILQGEHDFSAFRAAQCQAASPVRHLHRLDIQQRGDFFLFQFSANAFLHHMIRNLMGTLLYVGQGRQPVQWVADVLEQKQRSLAAPTFDAAGLYLAGVNYDPVFNLPVTTTLAHLEHLCGHRFE</sequence>
<feature type="active site" description="Nucleophile" evidence="4">
    <location>
        <position position="52"/>
    </location>
</feature>
<dbReference type="Pfam" id="PF01416">
    <property type="entry name" value="PseudoU_synth_1"/>
    <property type="match status" value="2"/>
</dbReference>
<protein>
    <recommendedName>
        <fullName evidence="4">tRNA pseudouridine synthase A</fullName>
        <ecNumber evidence="4">5.4.99.12</ecNumber>
    </recommendedName>
    <alternativeName>
        <fullName evidence="4">tRNA pseudouridine(38-40) synthase</fullName>
    </alternativeName>
    <alternativeName>
        <fullName evidence="4">tRNA pseudouridylate synthase I</fullName>
    </alternativeName>
    <alternativeName>
        <fullName evidence="4">tRNA-uridine isomerase I</fullName>
    </alternativeName>
</protein>
<keyword evidence="8" id="KW-1185">Reference proteome</keyword>
<evidence type="ECO:0000256" key="1">
    <source>
        <dbReference type="ARBA" id="ARBA00009375"/>
    </source>
</evidence>
<evidence type="ECO:0000256" key="3">
    <source>
        <dbReference type="ARBA" id="ARBA00023235"/>
    </source>
</evidence>
<dbReference type="RefSeq" id="WP_266124340.1">
    <property type="nucleotide sequence ID" value="NZ_JAJHNU010000002.1"/>
</dbReference>
<comment type="caution">
    <text evidence="4">Lacks conserved residue(s) required for the propagation of feature annotation.</text>
</comment>
<dbReference type="SUPFAM" id="SSF55120">
    <property type="entry name" value="Pseudouridine synthase"/>
    <property type="match status" value="1"/>
</dbReference>
<proteinExistence type="inferred from homology"/>
<dbReference type="EC" id="5.4.99.12" evidence="4"/>
<dbReference type="InterPro" id="IPR020097">
    <property type="entry name" value="PsdUridine_synth_TruA_a/b_dom"/>
</dbReference>
<dbReference type="CDD" id="cd02570">
    <property type="entry name" value="PseudoU_synth_EcTruA"/>
    <property type="match status" value="1"/>
</dbReference>
<evidence type="ECO:0000256" key="4">
    <source>
        <dbReference type="HAMAP-Rule" id="MF_00171"/>
    </source>
</evidence>
<reference evidence="7" key="1">
    <citation type="submission" date="2021-11" db="EMBL/GenBank/DDBJ databases">
        <title>Draft genome sequence of Alcaligenes endophyticus type strain CCUG 75668T.</title>
        <authorList>
            <person name="Salva-Serra F."/>
            <person name="Duran R.E."/>
            <person name="Seeger M."/>
            <person name="Moore E.R.B."/>
            <person name="Jaen-Luchoro D."/>
        </authorList>
    </citation>
    <scope>NUCLEOTIDE SEQUENCE</scope>
    <source>
        <strain evidence="7">CCUG 75668</strain>
    </source>
</reference>
<accession>A0ABT8EK43</accession>
<dbReference type="InterPro" id="IPR001406">
    <property type="entry name" value="PsdUridine_synth_TruA"/>
</dbReference>
<feature type="domain" description="Pseudouridine synthase I TruA alpha/beta" evidence="6">
    <location>
        <begin position="143"/>
        <end position="245"/>
    </location>
</feature>
<comment type="catalytic activity">
    <reaction evidence="4 5">
        <text>uridine(38/39/40) in tRNA = pseudouridine(38/39/40) in tRNA</text>
        <dbReference type="Rhea" id="RHEA:22376"/>
        <dbReference type="Rhea" id="RHEA-COMP:10085"/>
        <dbReference type="Rhea" id="RHEA-COMP:10087"/>
        <dbReference type="ChEBI" id="CHEBI:65314"/>
        <dbReference type="ChEBI" id="CHEBI:65315"/>
        <dbReference type="EC" id="5.4.99.12"/>
    </reaction>
</comment>
<comment type="similarity">
    <text evidence="1 4 5">Belongs to the tRNA pseudouridine synthase TruA family.</text>
</comment>
<evidence type="ECO:0000256" key="2">
    <source>
        <dbReference type="ARBA" id="ARBA00022694"/>
    </source>
</evidence>
<feature type="binding site" evidence="4">
    <location>
        <position position="110"/>
    </location>
    <ligand>
        <name>substrate</name>
    </ligand>
</feature>
<comment type="subunit">
    <text evidence="4">Homodimer.</text>
</comment>
<dbReference type="NCBIfam" id="TIGR00071">
    <property type="entry name" value="hisT_truA"/>
    <property type="match status" value="1"/>
</dbReference>
<keyword evidence="3 4" id="KW-0413">Isomerase</keyword>
<dbReference type="InterPro" id="IPR020094">
    <property type="entry name" value="TruA/RsuA/RluB/E/F_N"/>
</dbReference>
<dbReference type="EMBL" id="JAJHNU010000002">
    <property type="protein sequence ID" value="MDN4121673.1"/>
    <property type="molecule type" value="Genomic_DNA"/>
</dbReference>
<dbReference type="HAMAP" id="MF_00171">
    <property type="entry name" value="TruA"/>
    <property type="match status" value="1"/>
</dbReference>
<comment type="caution">
    <text evidence="7">The sequence shown here is derived from an EMBL/GenBank/DDBJ whole genome shotgun (WGS) entry which is preliminary data.</text>
</comment>